<name>A0A9W8U0E7_9AGAR</name>
<sequence>MSSHTSYSTNELAILLLNAQEAYEKFLGAFGSAEEEHKAVLRFSFAYVAYHRYHIGRESSYFMQMPTITSEVIRSTLSMSLSDLRFLPPSFVAKVASQTWDVVKTLALGRSTAVYIYREVDHEGTHRTVMYTGGSLFFTFDTTRKALSFLDDHWILKPRIEADDVVNCPFDLDFTFRKAVMDLYNSKASHHVGMEVVWGKFGGGWSYVLSAE</sequence>
<gene>
    <name evidence="1" type="ORF">DFH05DRAFT_1521794</name>
</gene>
<organism evidence="1 2">
    <name type="scientific">Lentinula detonsa</name>
    <dbReference type="NCBI Taxonomy" id="2804962"/>
    <lineage>
        <taxon>Eukaryota</taxon>
        <taxon>Fungi</taxon>
        <taxon>Dikarya</taxon>
        <taxon>Basidiomycota</taxon>
        <taxon>Agaricomycotina</taxon>
        <taxon>Agaricomycetes</taxon>
        <taxon>Agaricomycetidae</taxon>
        <taxon>Agaricales</taxon>
        <taxon>Marasmiineae</taxon>
        <taxon>Omphalotaceae</taxon>
        <taxon>Lentinula</taxon>
    </lineage>
</organism>
<reference evidence="1 2" key="1">
    <citation type="journal article" date="2023" name="Proc. Natl. Acad. Sci. U.S.A.">
        <title>A global phylogenomic analysis of the shiitake genus Lentinula.</title>
        <authorList>
            <person name="Sierra-Patev S."/>
            <person name="Min B."/>
            <person name="Naranjo-Ortiz M."/>
            <person name="Looney B."/>
            <person name="Konkel Z."/>
            <person name="Slot J.C."/>
            <person name="Sakamoto Y."/>
            <person name="Steenwyk J.L."/>
            <person name="Rokas A."/>
            <person name="Carro J."/>
            <person name="Camarero S."/>
            <person name="Ferreira P."/>
            <person name="Molpeceres G."/>
            <person name="Ruiz-Duenas F.J."/>
            <person name="Serrano A."/>
            <person name="Henrissat B."/>
            <person name="Drula E."/>
            <person name="Hughes K.W."/>
            <person name="Mata J.L."/>
            <person name="Ishikawa N.K."/>
            <person name="Vargas-Isla R."/>
            <person name="Ushijima S."/>
            <person name="Smith C.A."/>
            <person name="Donoghue J."/>
            <person name="Ahrendt S."/>
            <person name="Andreopoulos W."/>
            <person name="He G."/>
            <person name="LaButti K."/>
            <person name="Lipzen A."/>
            <person name="Ng V."/>
            <person name="Riley R."/>
            <person name="Sandor L."/>
            <person name="Barry K."/>
            <person name="Martinez A.T."/>
            <person name="Xiao Y."/>
            <person name="Gibbons J.G."/>
            <person name="Terashima K."/>
            <person name="Grigoriev I.V."/>
            <person name="Hibbett D."/>
        </authorList>
    </citation>
    <scope>NUCLEOTIDE SEQUENCE [LARGE SCALE GENOMIC DNA]</scope>
    <source>
        <strain evidence="1 2">TFB7810</strain>
    </source>
</reference>
<comment type="caution">
    <text evidence="1">The sequence shown here is derived from an EMBL/GenBank/DDBJ whole genome shotgun (WGS) entry which is preliminary data.</text>
</comment>
<dbReference type="Proteomes" id="UP001142393">
    <property type="component" value="Unassembled WGS sequence"/>
</dbReference>
<dbReference type="AlphaFoldDB" id="A0A9W8U0E7"/>
<dbReference type="EMBL" id="JANVFU010000003">
    <property type="protein sequence ID" value="KAJ3747445.1"/>
    <property type="molecule type" value="Genomic_DNA"/>
</dbReference>
<evidence type="ECO:0000313" key="2">
    <source>
        <dbReference type="Proteomes" id="UP001142393"/>
    </source>
</evidence>
<accession>A0A9W8U0E7</accession>
<protein>
    <submittedName>
        <fullName evidence="1">Uncharacterized protein</fullName>
    </submittedName>
</protein>
<proteinExistence type="predicted"/>
<keyword evidence="2" id="KW-1185">Reference proteome</keyword>
<evidence type="ECO:0000313" key="1">
    <source>
        <dbReference type="EMBL" id="KAJ3747445.1"/>
    </source>
</evidence>